<dbReference type="RefSeq" id="XP_022471298.1">
    <property type="nucleotide sequence ID" value="XM_022622219.1"/>
</dbReference>
<feature type="region of interest" description="Disordered" evidence="1">
    <location>
        <begin position="1"/>
        <end position="25"/>
    </location>
</feature>
<protein>
    <submittedName>
        <fullName evidence="2">Uncharacterized protein</fullName>
    </submittedName>
</protein>
<evidence type="ECO:0000313" key="3">
    <source>
        <dbReference type="Proteomes" id="UP000176998"/>
    </source>
</evidence>
<proteinExistence type="predicted"/>
<keyword evidence="3" id="KW-1185">Reference proteome</keyword>
<evidence type="ECO:0000313" key="2">
    <source>
        <dbReference type="EMBL" id="OHE94135.1"/>
    </source>
</evidence>
<comment type="caution">
    <text evidence="2">The sequence shown here is derived from an EMBL/GenBank/DDBJ whole genome shotgun (WGS) entry which is preliminary data.</text>
</comment>
<gene>
    <name evidence="2" type="ORF">CORC01_10592</name>
</gene>
<evidence type="ECO:0000256" key="1">
    <source>
        <dbReference type="SAM" id="MobiDB-lite"/>
    </source>
</evidence>
<dbReference type="EMBL" id="MJBS01000106">
    <property type="protein sequence ID" value="OHE94135.1"/>
    <property type="molecule type" value="Genomic_DNA"/>
</dbReference>
<dbReference type="AlphaFoldDB" id="A0A1G4AYF8"/>
<name>A0A1G4AYF8_9PEZI</name>
<reference evidence="2 3" key="1">
    <citation type="submission" date="2016-09" db="EMBL/GenBank/DDBJ databases">
        <authorList>
            <person name="Capua I."/>
            <person name="De Benedictis P."/>
            <person name="Joannis T."/>
            <person name="Lombin L.H."/>
            <person name="Cattoli G."/>
        </authorList>
    </citation>
    <scope>NUCLEOTIDE SEQUENCE [LARGE SCALE GENOMIC DNA]</scope>
    <source>
        <strain evidence="2 3">IMI 309357</strain>
    </source>
</reference>
<sequence length="100" mass="10891">MAKGENIPNSYAARSHPTNLTSPRPMIATQEVDVARGAGFPQDGMCKSRITKLKCIGEYPYPTTPLSLSLTSRLTKKEGCNNASPLVFNSGLKTRSRLFC</sequence>
<dbReference type="Proteomes" id="UP000176998">
    <property type="component" value="Unassembled WGS sequence"/>
</dbReference>
<dbReference type="GeneID" id="34563729"/>
<organism evidence="2 3">
    <name type="scientific">Colletotrichum orchidophilum</name>
    <dbReference type="NCBI Taxonomy" id="1209926"/>
    <lineage>
        <taxon>Eukaryota</taxon>
        <taxon>Fungi</taxon>
        <taxon>Dikarya</taxon>
        <taxon>Ascomycota</taxon>
        <taxon>Pezizomycotina</taxon>
        <taxon>Sordariomycetes</taxon>
        <taxon>Hypocreomycetidae</taxon>
        <taxon>Glomerellales</taxon>
        <taxon>Glomerellaceae</taxon>
        <taxon>Colletotrichum</taxon>
    </lineage>
</organism>
<accession>A0A1G4AYF8</accession>